<sequence>MSALFLTAGLVVGVAPAASADVQAQATRSISCDNPSGNKVNFSWSNSGLVTTTLYFNNHCSTSQRVTVKLNNAVVDQVCLVTGAGVKSSVRYNATSISDVTKGC</sequence>
<evidence type="ECO:0000256" key="1">
    <source>
        <dbReference type="SAM" id="SignalP"/>
    </source>
</evidence>
<keyword evidence="3" id="KW-1185">Reference proteome</keyword>
<feature type="chain" id="PRO_5045765836" description="Ig-like domain-containing protein" evidence="1">
    <location>
        <begin position="21"/>
        <end position="104"/>
    </location>
</feature>
<reference evidence="2 3" key="1">
    <citation type="submission" date="2023-08" db="EMBL/GenBank/DDBJ databases">
        <authorList>
            <person name="Girao M."/>
            <person name="Carvalho M.F."/>
        </authorList>
    </citation>
    <scope>NUCLEOTIDE SEQUENCE [LARGE SCALE GENOMIC DNA]</scope>
    <source>
        <strain evidence="2 3">CT-R113</strain>
    </source>
</reference>
<dbReference type="Proteomes" id="UP001356095">
    <property type="component" value="Unassembled WGS sequence"/>
</dbReference>
<evidence type="ECO:0000313" key="3">
    <source>
        <dbReference type="Proteomes" id="UP001356095"/>
    </source>
</evidence>
<comment type="caution">
    <text evidence="2">The sequence shown here is derived from an EMBL/GenBank/DDBJ whole genome shotgun (WGS) entry which is preliminary data.</text>
</comment>
<organism evidence="2 3">
    <name type="scientific">Nocardiopsis codii</name>
    <dbReference type="NCBI Taxonomy" id="3065942"/>
    <lineage>
        <taxon>Bacteria</taxon>
        <taxon>Bacillati</taxon>
        <taxon>Actinomycetota</taxon>
        <taxon>Actinomycetes</taxon>
        <taxon>Streptosporangiales</taxon>
        <taxon>Nocardiopsidaceae</taxon>
        <taxon>Nocardiopsis</taxon>
    </lineage>
</organism>
<keyword evidence="1" id="KW-0732">Signal</keyword>
<proteinExistence type="predicted"/>
<dbReference type="RefSeq" id="WP_330093052.1">
    <property type="nucleotide sequence ID" value="NZ_JAUZMY010000018.1"/>
</dbReference>
<protein>
    <recommendedName>
        <fullName evidence="4">Ig-like domain-containing protein</fullName>
    </recommendedName>
</protein>
<feature type="signal peptide" evidence="1">
    <location>
        <begin position="1"/>
        <end position="20"/>
    </location>
</feature>
<evidence type="ECO:0008006" key="4">
    <source>
        <dbReference type="Google" id="ProtNLM"/>
    </source>
</evidence>
<evidence type="ECO:0000313" key="2">
    <source>
        <dbReference type="EMBL" id="MEE2039278.1"/>
    </source>
</evidence>
<accession>A0ABU7KAL8</accession>
<dbReference type="EMBL" id="JAUZMY010000018">
    <property type="protein sequence ID" value="MEE2039278.1"/>
    <property type="molecule type" value="Genomic_DNA"/>
</dbReference>
<name>A0ABU7KAL8_9ACTN</name>
<gene>
    <name evidence="2" type="ORF">Q8791_18845</name>
</gene>